<dbReference type="InterPro" id="IPR051609">
    <property type="entry name" value="NmrA/Isoflavone_reductase-like"/>
</dbReference>
<dbReference type="OrthoDB" id="419598at2759"/>
<evidence type="ECO:0000313" key="5">
    <source>
        <dbReference type="EMBL" id="KZZ92942.1"/>
    </source>
</evidence>
<dbReference type="InterPro" id="IPR016040">
    <property type="entry name" value="NAD(P)-bd_dom"/>
</dbReference>
<proteinExistence type="inferred from homology"/>
<dbReference type="Gene3D" id="3.90.25.10">
    <property type="entry name" value="UDP-galactose 4-epimerase, domain 1"/>
    <property type="match status" value="1"/>
</dbReference>
<gene>
    <name evidence="5" type="ORF">AAL_05974</name>
</gene>
<evidence type="ECO:0000313" key="6">
    <source>
        <dbReference type="Proteomes" id="UP000078544"/>
    </source>
</evidence>
<accession>A0A167ZPK5</accession>
<keyword evidence="3" id="KW-0560">Oxidoreductase</keyword>
<evidence type="ECO:0000256" key="2">
    <source>
        <dbReference type="ARBA" id="ARBA00022857"/>
    </source>
</evidence>
<name>A0A167ZPK5_9HYPO</name>
<feature type="domain" description="NAD(P)-binding" evidence="4">
    <location>
        <begin position="8"/>
        <end position="151"/>
    </location>
</feature>
<dbReference type="PANTHER" id="PTHR47706">
    <property type="entry name" value="NMRA-LIKE FAMILY PROTEIN"/>
    <property type="match status" value="1"/>
</dbReference>
<dbReference type="EMBL" id="AZGY01000014">
    <property type="protein sequence ID" value="KZZ92942.1"/>
    <property type="molecule type" value="Genomic_DNA"/>
</dbReference>
<dbReference type="SUPFAM" id="SSF51735">
    <property type="entry name" value="NAD(P)-binding Rossmann-fold domains"/>
    <property type="match status" value="1"/>
</dbReference>
<dbReference type="Gene3D" id="3.40.50.720">
    <property type="entry name" value="NAD(P)-binding Rossmann-like Domain"/>
    <property type="match status" value="1"/>
</dbReference>
<keyword evidence="6" id="KW-1185">Reference proteome</keyword>
<organism evidence="5 6">
    <name type="scientific">Moelleriella libera RCEF 2490</name>
    <dbReference type="NCBI Taxonomy" id="1081109"/>
    <lineage>
        <taxon>Eukaryota</taxon>
        <taxon>Fungi</taxon>
        <taxon>Dikarya</taxon>
        <taxon>Ascomycota</taxon>
        <taxon>Pezizomycotina</taxon>
        <taxon>Sordariomycetes</taxon>
        <taxon>Hypocreomycetidae</taxon>
        <taxon>Hypocreales</taxon>
        <taxon>Clavicipitaceae</taxon>
        <taxon>Moelleriella</taxon>
    </lineage>
</organism>
<dbReference type="Proteomes" id="UP000078544">
    <property type="component" value="Unassembled WGS sequence"/>
</dbReference>
<dbReference type="Pfam" id="PF13460">
    <property type="entry name" value="NAD_binding_10"/>
    <property type="match status" value="1"/>
</dbReference>
<dbReference type="AlphaFoldDB" id="A0A167ZPK5"/>
<keyword evidence="2" id="KW-0521">NADP</keyword>
<evidence type="ECO:0000256" key="1">
    <source>
        <dbReference type="ARBA" id="ARBA00005725"/>
    </source>
</evidence>
<reference evidence="5 6" key="1">
    <citation type="journal article" date="2016" name="Genome Biol. Evol.">
        <title>Divergent and convergent evolution of fungal pathogenicity.</title>
        <authorList>
            <person name="Shang Y."/>
            <person name="Xiao G."/>
            <person name="Zheng P."/>
            <person name="Cen K."/>
            <person name="Zhan S."/>
            <person name="Wang C."/>
        </authorList>
    </citation>
    <scope>NUCLEOTIDE SEQUENCE [LARGE SCALE GENOMIC DNA]</scope>
    <source>
        <strain evidence="5 6">RCEF 2490</strain>
    </source>
</reference>
<dbReference type="InterPro" id="IPR036291">
    <property type="entry name" value="NAD(P)-bd_dom_sf"/>
</dbReference>
<dbReference type="PANTHER" id="PTHR47706:SF4">
    <property type="entry name" value="NMRA-LIKE DOMAIN-CONTAINING PROTEIN"/>
    <property type="match status" value="1"/>
</dbReference>
<sequence length="331" mass="36353">MAVVAVSGGTGDLGRTIVSAIADAGRHNVIVLSRATSTASTADGEPKRVSVDYSNVEQLSSVLRAHGVSVVVAALLLADDASTQSQINLIRAAALSGTIKKFIPTEYHLDYNVPITGVDIAFAPYQLECEEELKRHPELTYTLIRNGLFLDYLAMPYGPMPTNLKPLWLFLDLPHQRLVIPGDGTDHVVFTHTADLAACIERLVALPVEQWPREALLQGNRIQVKDLVEITRRISGREFAVSWEARDAIRSGRHAVLPSNEAVFAQPSSGQLFRELEREVLLTTLGGGYENLQGQDLAEMLPDVSVTDLETFLRRAWETKEKEQLSTTNST</sequence>
<dbReference type="GO" id="GO:0016491">
    <property type="term" value="F:oxidoreductase activity"/>
    <property type="evidence" value="ECO:0007669"/>
    <property type="project" value="UniProtKB-KW"/>
</dbReference>
<comment type="caution">
    <text evidence="5">The sequence shown here is derived from an EMBL/GenBank/DDBJ whole genome shotgun (WGS) entry which is preliminary data.</text>
</comment>
<comment type="similarity">
    <text evidence="1">Belongs to the NmrA-type oxidoreductase family. Isoflavone reductase subfamily.</text>
</comment>
<evidence type="ECO:0000259" key="4">
    <source>
        <dbReference type="Pfam" id="PF13460"/>
    </source>
</evidence>
<evidence type="ECO:0000256" key="3">
    <source>
        <dbReference type="ARBA" id="ARBA00023002"/>
    </source>
</evidence>
<protein>
    <submittedName>
        <fullName evidence="5">NAD(P)-binding domain protein</fullName>
    </submittedName>
</protein>